<feature type="region of interest" description="Disordered" evidence="8">
    <location>
        <begin position="1"/>
        <end position="36"/>
    </location>
</feature>
<sequence>MSGMDGNALTQGTTGVRPEQRTGPPGGPRRPSSRSARRWTGLAVGIAVLVAAVALSIAIGSRNVDLGTVWRVLWHPDGSPESVIVHQLRLPRTLLGIGVGAALGLAGAVMQALTRNPLAEPGLLGVSLGASTGVVLAIAFLGVVNATGYVWFAFAGAALTAAAVFALGGSAGGHTPERQILAGVSLSSVLGAIVWAVLVTRREAFDRYRHWDVGSLSDRETATILQVMPFLLAGIVLALALGRQLNALGMGDESATSLGAHPGRIRALGIVTVTLLCGAATAACGPIFFLGLAVPYAARMIAGSDHRWILAYSLVIGPALLLASDVLGRVAVAPAELPVGVVTAFLGAPLFIAMCRRRRLSAL</sequence>
<evidence type="ECO:0000256" key="3">
    <source>
        <dbReference type="ARBA" id="ARBA00022448"/>
    </source>
</evidence>
<dbReference type="GO" id="GO:0005886">
    <property type="term" value="C:plasma membrane"/>
    <property type="evidence" value="ECO:0007669"/>
    <property type="project" value="UniProtKB-SubCell"/>
</dbReference>
<comment type="similarity">
    <text evidence="2">Belongs to the binding-protein-dependent transport system permease family. FecCD subfamily.</text>
</comment>
<feature type="transmembrane region" description="Helical" evidence="9">
    <location>
        <begin position="94"/>
        <end position="113"/>
    </location>
</feature>
<reference evidence="10 11" key="1">
    <citation type="submission" date="2020-08" db="EMBL/GenBank/DDBJ databases">
        <title>Sequencing the genomes of 1000 actinobacteria strains.</title>
        <authorList>
            <person name="Klenk H.-P."/>
        </authorList>
    </citation>
    <scope>NUCLEOTIDE SEQUENCE [LARGE SCALE GENOMIC DNA]</scope>
    <source>
        <strain evidence="10 11">DSM 43149</strain>
    </source>
</reference>
<accession>A0A7W7I0E1</accession>
<feature type="transmembrane region" description="Helical" evidence="9">
    <location>
        <begin position="221"/>
        <end position="241"/>
    </location>
</feature>
<feature type="transmembrane region" description="Helical" evidence="9">
    <location>
        <begin position="39"/>
        <end position="61"/>
    </location>
</feature>
<dbReference type="GO" id="GO:0022857">
    <property type="term" value="F:transmembrane transporter activity"/>
    <property type="evidence" value="ECO:0007669"/>
    <property type="project" value="InterPro"/>
</dbReference>
<dbReference type="CDD" id="cd06550">
    <property type="entry name" value="TM_ABC_iron-siderophores_like"/>
    <property type="match status" value="1"/>
</dbReference>
<feature type="transmembrane region" description="Helical" evidence="9">
    <location>
        <begin position="149"/>
        <end position="168"/>
    </location>
</feature>
<dbReference type="GO" id="GO:0033214">
    <property type="term" value="P:siderophore-iron import into cell"/>
    <property type="evidence" value="ECO:0007669"/>
    <property type="project" value="TreeGrafter"/>
</dbReference>
<evidence type="ECO:0000256" key="1">
    <source>
        <dbReference type="ARBA" id="ARBA00004651"/>
    </source>
</evidence>
<evidence type="ECO:0000256" key="7">
    <source>
        <dbReference type="ARBA" id="ARBA00023136"/>
    </source>
</evidence>
<dbReference type="FunFam" id="1.10.3470.10:FF:000001">
    <property type="entry name" value="Vitamin B12 ABC transporter permease BtuC"/>
    <property type="match status" value="1"/>
</dbReference>
<dbReference type="EMBL" id="JACHNH010000001">
    <property type="protein sequence ID" value="MBB4764064.1"/>
    <property type="molecule type" value="Genomic_DNA"/>
</dbReference>
<keyword evidence="4" id="KW-1003">Cell membrane</keyword>
<evidence type="ECO:0000256" key="6">
    <source>
        <dbReference type="ARBA" id="ARBA00022989"/>
    </source>
</evidence>
<evidence type="ECO:0000256" key="5">
    <source>
        <dbReference type="ARBA" id="ARBA00022692"/>
    </source>
</evidence>
<keyword evidence="5 9" id="KW-0812">Transmembrane</keyword>
<feature type="transmembrane region" description="Helical" evidence="9">
    <location>
        <begin position="337"/>
        <end position="355"/>
    </location>
</feature>
<feature type="transmembrane region" description="Helical" evidence="9">
    <location>
        <begin position="309"/>
        <end position="331"/>
    </location>
</feature>
<evidence type="ECO:0000256" key="9">
    <source>
        <dbReference type="SAM" id="Phobius"/>
    </source>
</evidence>
<dbReference type="Gene3D" id="1.10.3470.10">
    <property type="entry name" value="ABC transporter involved in vitamin B12 uptake, BtuC"/>
    <property type="match status" value="1"/>
</dbReference>
<dbReference type="AlphaFoldDB" id="A0A7W7I0E1"/>
<protein>
    <submittedName>
        <fullName evidence="10">Iron complex transport system permease protein</fullName>
    </submittedName>
</protein>
<evidence type="ECO:0000313" key="11">
    <source>
        <dbReference type="Proteomes" id="UP000578112"/>
    </source>
</evidence>
<gene>
    <name evidence="10" type="ORF">BJ971_004620</name>
</gene>
<keyword evidence="6 9" id="KW-1133">Transmembrane helix</keyword>
<comment type="subcellular location">
    <subcellularLocation>
        <location evidence="1">Cell membrane</location>
        <topology evidence="1">Multi-pass membrane protein</topology>
    </subcellularLocation>
</comment>
<dbReference type="InterPro" id="IPR037294">
    <property type="entry name" value="ABC_BtuC-like"/>
</dbReference>
<dbReference type="Pfam" id="PF01032">
    <property type="entry name" value="FecCD"/>
    <property type="match status" value="1"/>
</dbReference>
<organism evidence="10 11">
    <name type="scientific">Actinoplanes digitatis</name>
    <dbReference type="NCBI Taxonomy" id="1868"/>
    <lineage>
        <taxon>Bacteria</taxon>
        <taxon>Bacillati</taxon>
        <taxon>Actinomycetota</taxon>
        <taxon>Actinomycetes</taxon>
        <taxon>Micromonosporales</taxon>
        <taxon>Micromonosporaceae</taxon>
        <taxon>Actinoplanes</taxon>
    </lineage>
</organism>
<evidence type="ECO:0000256" key="8">
    <source>
        <dbReference type="SAM" id="MobiDB-lite"/>
    </source>
</evidence>
<keyword evidence="3" id="KW-0813">Transport</keyword>
<evidence type="ECO:0000313" key="10">
    <source>
        <dbReference type="EMBL" id="MBB4764064.1"/>
    </source>
</evidence>
<evidence type="ECO:0000256" key="4">
    <source>
        <dbReference type="ARBA" id="ARBA00022475"/>
    </source>
</evidence>
<keyword evidence="11" id="KW-1185">Reference proteome</keyword>
<name>A0A7W7I0E1_9ACTN</name>
<feature type="transmembrane region" description="Helical" evidence="9">
    <location>
        <begin position="267"/>
        <end position="297"/>
    </location>
</feature>
<comment type="caution">
    <text evidence="10">The sequence shown here is derived from an EMBL/GenBank/DDBJ whole genome shotgun (WGS) entry which is preliminary data.</text>
</comment>
<dbReference type="PANTHER" id="PTHR30472">
    <property type="entry name" value="FERRIC ENTEROBACTIN TRANSPORT SYSTEM PERMEASE PROTEIN"/>
    <property type="match status" value="1"/>
</dbReference>
<feature type="transmembrane region" description="Helical" evidence="9">
    <location>
        <begin position="180"/>
        <end position="200"/>
    </location>
</feature>
<dbReference type="RefSeq" id="WP_239087764.1">
    <property type="nucleotide sequence ID" value="NZ_BOMK01000066.1"/>
</dbReference>
<evidence type="ECO:0000256" key="2">
    <source>
        <dbReference type="ARBA" id="ARBA00007935"/>
    </source>
</evidence>
<proteinExistence type="inferred from homology"/>
<dbReference type="Proteomes" id="UP000578112">
    <property type="component" value="Unassembled WGS sequence"/>
</dbReference>
<feature type="transmembrane region" description="Helical" evidence="9">
    <location>
        <begin position="125"/>
        <end position="144"/>
    </location>
</feature>
<keyword evidence="7 9" id="KW-0472">Membrane</keyword>
<dbReference type="PANTHER" id="PTHR30472:SF1">
    <property type="entry name" value="FE(3+) DICITRATE TRANSPORT SYSTEM PERMEASE PROTEIN FECC-RELATED"/>
    <property type="match status" value="1"/>
</dbReference>
<dbReference type="InterPro" id="IPR000522">
    <property type="entry name" value="ABC_transptr_permease_BtuC"/>
</dbReference>
<dbReference type="SUPFAM" id="SSF81345">
    <property type="entry name" value="ABC transporter involved in vitamin B12 uptake, BtuC"/>
    <property type="match status" value="1"/>
</dbReference>